<dbReference type="AlphaFoldDB" id="A0A8J3QBF7"/>
<dbReference type="RefSeq" id="WP_203911290.1">
    <property type="nucleotide sequence ID" value="NZ_BONY01000037.1"/>
</dbReference>
<sequence>MAEIIAIEGLAAFSRNLKKLNGDLPKALRMALNEASGIVVDEASRRIPRRTGKAQASLKAKSTRTESRIGGGGNRAPYYAWLDFGGRTGRRRSIKRAFLPEGRYLYASLADKRHEFDAALSAALLRVASEAGIEVT</sequence>
<keyword evidence="3" id="KW-1185">Reference proteome</keyword>
<dbReference type="EMBL" id="BONY01000037">
    <property type="protein sequence ID" value="GIH07501.1"/>
    <property type="molecule type" value="Genomic_DNA"/>
</dbReference>
<name>A0A8J3QBF7_9ACTN</name>
<organism evidence="2 3">
    <name type="scientific">Rhizocola hellebori</name>
    <dbReference type="NCBI Taxonomy" id="1392758"/>
    <lineage>
        <taxon>Bacteria</taxon>
        <taxon>Bacillati</taxon>
        <taxon>Actinomycetota</taxon>
        <taxon>Actinomycetes</taxon>
        <taxon>Micromonosporales</taxon>
        <taxon>Micromonosporaceae</taxon>
        <taxon>Rhizocola</taxon>
    </lineage>
</organism>
<evidence type="ECO:0008006" key="4">
    <source>
        <dbReference type="Google" id="ProtNLM"/>
    </source>
</evidence>
<accession>A0A8J3QBF7</accession>
<proteinExistence type="predicted"/>
<evidence type="ECO:0000313" key="3">
    <source>
        <dbReference type="Proteomes" id="UP000612899"/>
    </source>
</evidence>
<gene>
    <name evidence="2" type="ORF">Rhe02_55680</name>
</gene>
<feature type="region of interest" description="Disordered" evidence="1">
    <location>
        <begin position="50"/>
        <end position="71"/>
    </location>
</feature>
<dbReference type="InterPro" id="IPR010064">
    <property type="entry name" value="HK97-gp10_tail"/>
</dbReference>
<evidence type="ECO:0000313" key="2">
    <source>
        <dbReference type="EMBL" id="GIH07501.1"/>
    </source>
</evidence>
<comment type="caution">
    <text evidence="2">The sequence shown here is derived from an EMBL/GenBank/DDBJ whole genome shotgun (WGS) entry which is preliminary data.</text>
</comment>
<evidence type="ECO:0000256" key="1">
    <source>
        <dbReference type="SAM" id="MobiDB-lite"/>
    </source>
</evidence>
<dbReference type="Proteomes" id="UP000612899">
    <property type="component" value="Unassembled WGS sequence"/>
</dbReference>
<reference evidence="2" key="1">
    <citation type="submission" date="2021-01" db="EMBL/GenBank/DDBJ databases">
        <title>Whole genome shotgun sequence of Rhizocola hellebori NBRC 109834.</title>
        <authorList>
            <person name="Komaki H."/>
            <person name="Tamura T."/>
        </authorList>
    </citation>
    <scope>NUCLEOTIDE SEQUENCE</scope>
    <source>
        <strain evidence="2">NBRC 109834</strain>
    </source>
</reference>
<dbReference type="Pfam" id="PF04883">
    <property type="entry name" value="HK97-gp10_like"/>
    <property type="match status" value="1"/>
</dbReference>
<protein>
    <recommendedName>
        <fullName evidence="4">HK97 gp10 family phage protein</fullName>
    </recommendedName>
</protein>